<dbReference type="RefSeq" id="WP_035192563.1">
    <property type="nucleotide sequence ID" value="NZ_JJRY01000001.1"/>
</dbReference>
<evidence type="ECO:0000256" key="1">
    <source>
        <dbReference type="ARBA" id="ARBA00022553"/>
    </source>
</evidence>
<dbReference type="EMBL" id="JJRY01000001">
    <property type="protein sequence ID" value="KEF40205.1"/>
    <property type="molecule type" value="Genomic_DNA"/>
</dbReference>
<keyword evidence="1 2" id="KW-0597">Phosphoprotein</keyword>
<accession>A0A072P413</accession>
<gene>
    <name evidence="4" type="ORF">M670_00224</name>
</gene>
<name>A0A072P413_SCHAZ</name>
<dbReference type="InterPro" id="IPR050595">
    <property type="entry name" value="Bact_response_regulator"/>
</dbReference>
<dbReference type="AlphaFoldDB" id="A0A072P413"/>
<evidence type="ECO:0000313" key="5">
    <source>
        <dbReference type="Proteomes" id="UP000027936"/>
    </source>
</evidence>
<dbReference type="GO" id="GO:0000160">
    <property type="term" value="P:phosphorelay signal transduction system"/>
    <property type="evidence" value="ECO:0007669"/>
    <property type="project" value="InterPro"/>
</dbReference>
<dbReference type="Pfam" id="PF00072">
    <property type="entry name" value="Response_reg"/>
    <property type="match status" value="1"/>
</dbReference>
<sequence length="125" mass="14173">MRILIVEDSKFVQNVIRKVILENIPNCEVLTANDGESGFKLYMEYKPDLITSDLLMPILSGQEMLKKIREIDNETKIIVISADVQKATRDEIEELGIVGFINKPVIGDKVDLLMNLIKEAQLNVE</sequence>
<dbReference type="Gene3D" id="3.40.50.2300">
    <property type="match status" value="1"/>
</dbReference>
<dbReference type="PANTHER" id="PTHR44591:SF3">
    <property type="entry name" value="RESPONSE REGULATORY DOMAIN-CONTAINING PROTEIN"/>
    <property type="match status" value="1"/>
</dbReference>
<evidence type="ECO:0000256" key="2">
    <source>
        <dbReference type="PROSITE-ProRule" id="PRU00169"/>
    </source>
</evidence>
<organism evidence="4 5">
    <name type="scientific">Schinkia azotoformans MEV2011</name>
    <dbReference type="NCBI Taxonomy" id="1348973"/>
    <lineage>
        <taxon>Bacteria</taxon>
        <taxon>Bacillati</taxon>
        <taxon>Bacillota</taxon>
        <taxon>Bacilli</taxon>
        <taxon>Bacillales</taxon>
        <taxon>Bacillaceae</taxon>
        <taxon>Calidifontibacillus/Schinkia group</taxon>
        <taxon>Schinkia</taxon>
    </lineage>
</organism>
<feature type="modified residue" description="4-aspartylphosphate" evidence="2">
    <location>
        <position position="53"/>
    </location>
</feature>
<evidence type="ECO:0000259" key="3">
    <source>
        <dbReference type="PROSITE" id="PS50110"/>
    </source>
</evidence>
<dbReference type="PROSITE" id="PS50110">
    <property type="entry name" value="RESPONSE_REGULATORY"/>
    <property type="match status" value="1"/>
</dbReference>
<dbReference type="GO" id="GO:0003677">
    <property type="term" value="F:DNA binding"/>
    <property type="evidence" value="ECO:0007669"/>
    <property type="project" value="UniProtKB-KW"/>
</dbReference>
<dbReference type="InterPro" id="IPR011006">
    <property type="entry name" value="CheY-like_superfamily"/>
</dbReference>
<reference evidence="4 5" key="1">
    <citation type="submission" date="2014-04" db="EMBL/GenBank/DDBJ databases">
        <title>Draft genome sequence of Bacillus azotoformans MEV2011, a (co-) denitrifying strain unable to grow in the presence of oxygen.</title>
        <authorList>
            <person name="Nielsen M."/>
            <person name="Schreiber L."/>
            <person name="Finster K."/>
            <person name="Schramm A."/>
        </authorList>
    </citation>
    <scope>NUCLEOTIDE SEQUENCE [LARGE SCALE GENOMIC DNA]</scope>
    <source>
        <strain evidence="4 5">MEV2011</strain>
    </source>
</reference>
<dbReference type="PANTHER" id="PTHR44591">
    <property type="entry name" value="STRESS RESPONSE REGULATOR PROTEIN 1"/>
    <property type="match status" value="1"/>
</dbReference>
<keyword evidence="4" id="KW-0238">DNA-binding</keyword>
<dbReference type="PATRIC" id="fig|1348973.3.peg.216"/>
<comment type="caution">
    <text evidence="4">The sequence shown here is derived from an EMBL/GenBank/DDBJ whole genome shotgun (WGS) entry which is preliminary data.</text>
</comment>
<dbReference type="OrthoDB" id="3190595at2"/>
<protein>
    <submittedName>
        <fullName evidence="4">Response regulator containing CheY-like receiver domain and AraC-type DNA-binding domain</fullName>
    </submittedName>
</protein>
<dbReference type="SUPFAM" id="SSF52172">
    <property type="entry name" value="CheY-like"/>
    <property type="match status" value="1"/>
</dbReference>
<dbReference type="Proteomes" id="UP000027936">
    <property type="component" value="Unassembled WGS sequence"/>
</dbReference>
<dbReference type="InterPro" id="IPR001789">
    <property type="entry name" value="Sig_transdc_resp-reg_receiver"/>
</dbReference>
<dbReference type="SMART" id="SM00448">
    <property type="entry name" value="REC"/>
    <property type="match status" value="1"/>
</dbReference>
<proteinExistence type="predicted"/>
<feature type="domain" description="Response regulatory" evidence="3">
    <location>
        <begin position="2"/>
        <end position="118"/>
    </location>
</feature>
<evidence type="ECO:0000313" key="4">
    <source>
        <dbReference type="EMBL" id="KEF40205.1"/>
    </source>
</evidence>